<dbReference type="PANTHER" id="PTHR48463:SF1">
    <property type="entry name" value="DUF223 DOMAIN-CONTAINING PROTEIN"/>
    <property type="match status" value="1"/>
</dbReference>
<dbReference type="EMBL" id="JBCNJP010000017">
    <property type="protein sequence ID" value="KAK9065168.1"/>
    <property type="molecule type" value="Genomic_DNA"/>
</dbReference>
<evidence type="ECO:0000313" key="8">
    <source>
        <dbReference type="EMBL" id="KAK9065168.1"/>
    </source>
</evidence>
<dbReference type="SUPFAM" id="SSF101936">
    <property type="entry name" value="DNA-binding pseudobarrel domain"/>
    <property type="match status" value="1"/>
</dbReference>
<evidence type="ECO:0000256" key="1">
    <source>
        <dbReference type="ARBA" id="ARBA00004123"/>
    </source>
</evidence>
<name>A0AAP0D5N7_9ASTR</name>
<dbReference type="PANTHER" id="PTHR48463">
    <property type="entry name" value="DUF223 DOMAIN-CONTAINING PROTEIN"/>
    <property type="match status" value="1"/>
</dbReference>
<dbReference type="GO" id="GO:0003677">
    <property type="term" value="F:DNA binding"/>
    <property type="evidence" value="ECO:0007669"/>
    <property type="project" value="UniProtKB-KW"/>
</dbReference>
<evidence type="ECO:0000256" key="2">
    <source>
        <dbReference type="ARBA" id="ARBA00023015"/>
    </source>
</evidence>
<dbReference type="Gene3D" id="2.40.50.140">
    <property type="entry name" value="Nucleic acid-binding proteins"/>
    <property type="match status" value="1"/>
</dbReference>
<keyword evidence="2" id="KW-0805">Transcription regulation</keyword>
<dbReference type="Proteomes" id="UP001408789">
    <property type="component" value="Unassembled WGS sequence"/>
</dbReference>
<dbReference type="SUPFAM" id="SSF50249">
    <property type="entry name" value="Nucleic acid-binding proteins"/>
    <property type="match status" value="1"/>
</dbReference>
<evidence type="ECO:0000256" key="6">
    <source>
        <dbReference type="SAM" id="MobiDB-lite"/>
    </source>
</evidence>
<evidence type="ECO:0000256" key="4">
    <source>
        <dbReference type="ARBA" id="ARBA00023163"/>
    </source>
</evidence>
<keyword evidence="9" id="KW-1185">Reference proteome</keyword>
<dbReference type="InterPro" id="IPR015300">
    <property type="entry name" value="DNA-bd_pseudobarrel_sf"/>
</dbReference>
<comment type="caution">
    <text evidence="8">The sequence shown here is derived from an EMBL/GenBank/DDBJ whole genome shotgun (WGS) entry which is preliminary data.</text>
</comment>
<evidence type="ECO:0000256" key="5">
    <source>
        <dbReference type="ARBA" id="ARBA00023242"/>
    </source>
</evidence>
<proteinExistence type="predicted"/>
<dbReference type="Gene3D" id="2.40.330.10">
    <property type="entry name" value="DNA-binding pseudobarrel domain"/>
    <property type="match status" value="1"/>
</dbReference>
<feature type="domain" description="TF-B3" evidence="7">
    <location>
        <begin position="512"/>
        <end position="590"/>
    </location>
</feature>
<sequence>MESQHTLLKPKKKISKTVDPHCYTQHTNALEVNSCLSTPPESPSRLPPSNSSGPNVVSSFVVAAAPPLRRTRNRSSRPSASASCCNPAIEPDYLGSCDQLELLLKSSSGDHSLEEFGLPMPSQNLMSSMNNRLMRLHENLRVSKSCMSSAHKEACMAFSDWLLAVGDGIIGETQSYLSTDSMIPHSLNHSDSDIITTNIVYTDFLQGLRDTEADGIHAIAAASYKQVYDAPLELLGCYRIATFACEDPPVYLKTNDHPVSLRFGSTAVISPIPDSVIYPRVYFDFTKYENLIESTETCDVYTDFIGLVDHIVDARTKDNDAYIRLFLKTERNTITATLWKEIILSADRFNRAELVSTTRPCTIALTVVKVTKHRGWFQLTSTPGTYTYINPSCAESATLLRRFMPTVTIVDNTASATAMLFDDAVRSIIGQSCADLISYTPAENLKRLPEVLVSTKGTMFTFYLKVRPYSRTGATTFSVDGVEPIDAASASVTPQMPMPVFEINHISAQQKIPAEFAQIRYNNLKSTESVSLVFTTHMFWTLKIRKINEDIYMTDGWSQIVKDIPLRENHFLEFHYESESVIFLHVYSSDGSNILSVPNDVKSESETNSSTKEADPEPMKDPPSFNMVVVVHKHFVAVLDSCFD</sequence>
<dbReference type="AlphaFoldDB" id="A0AAP0D5N7"/>
<feature type="region of interest" description="Disordered" evidence="6">
    <location>
        <begin position="598"/>
        <end position="621"/>
    </location>
</feature>
<feature type="region of interest" description="Disordered" evidence="6">
    <location>
        <begin position="34"/>
        <end position="55"/>
    </location>
</feature>
<protein>
    <recommendedName>
        <fullName evidence="7">TF-B3 domain-containing protein</fullName>
    </recommendedName>
</protein>
<keyword evidence="4" id="KW-0804">Transcription</keyword>
<dbReference type="InterPro" id="IPR012340">
    <property type="entry name" value="NA-bd_OB-fold"/>
</dbReference>
<organism evidence="8 9">
    <name type="scientific">Deinandra increscens subsp. villosa</name>
    <dbReference type="NCBI Taxonomy" id="3103831"/>
    <lineage>
        <taxon>Eukaryota</taxon>
        <taxon>Viridiplantae</taxon>
        <taxon>Streptophyta</taxon>
        <taxon>Embryophyta</taxon>
        <taxon>Tracheophyta</taxon>
        <taxon>Spermatophyta</taxon>
        <taxon>Magnoliopsida</taxon>
        <taxon>eudicotyledons</taxon>
        <taxon>Gunneridae</taxon>
        <taxon>Pentapetalae</taxon>
        <taxon>asterids</taxon>
        <taxon>campanulids</taxon>
        <taxon>Asterales</taxon>
        <taxon>Asteraceae</taxon>
        <taxon>Asteroideae</taxon>
        <taxon>Heliantheae alliance</taxon>
        <taxon>Madieae</taxon>
        <taxon>Madiinae</taxon>
        <taxon>Deinandra</taxon>
    </lineage>
</organism>
<accession>A0AAP0D5N7</accession>
<evidence type="ECO:0000313" key="9">
    <source>
        <dbReference type="Proteomes" id="UP001408789"/>
    </source>
</evidence>
<evidence type="ECO:0000256" key="3">
    <source>
        <dbReference type="ARBA" id="ARBA00023125"/>
    </source>
</evidence>
<keyword evidence="3" id="KW-0238">DNA-binding</keyword>
<evidence type="ECO:0000259" key="7">
    <source>
        <dbReference type="PROSITE" id="PS50863"/>
    </source>
</evidence>
<dbReference type="SMART" id="SM01019">
    <property type="entry name" value="B3"/>
    <property type="match status" value="1"/>
</dbReference>
<reference evidence="8 9" key="1">
    <citation type="submission" date="2024-04" db="EMBL/GenBank/DDBJ databases">
        <title>The reference genome of an endangered Asteraceae, Deinandra increscens subsp. villosa, native to the Central Coast of California.</title>
        <authorList>
            <person name="Guilliams M."/>
            <person name="Hasenstab-Lehman K."/>
            <person name="Meyer R."/>
            <person name="Mcevoy S."/>
        </authorList>
    </citation>
    <scope>NUCLEOTIDE SEQUENCE [LARGE SCALE GENOMIC DNA]</scope>
    <source>
        <tissue evidence="8">Leaf</tissue>
    </source>
</reference>
<comment type="subcellular location">
    <subcellularLocation>
        <location evidence="1">Nucleus</location>
    </subcellularLocation>
</comment>
<dbReference type="InterPro" id="IPR003340">
    <property type="entry name" value="B3_DNA-bd"/>
</dbReference>
<keyword evidence="5" id="KW-0539">Nucleus</keyword>
<gene>
    <name evidence="8" type="ORF">SSX86_016551</name>
</gene>
<dbReference type="GO" id="GO:0005634">
    <property type="term" value="C:nucleus"/>
    <property type="evidence" value="ECO:0007669"/>
    <property type="project" value="UniProtKB-SubCell"/>
</dbReference>
<dbReference type="PROSITE" id="PS50863">
    <property type="entry name" value="B3"/>
    <property type="match status" value="1"/>
</dbReference>